<evidence type="ECO:0000313" key="4">
    <source>
        <dbReference type="Proteomes" id="UP001151760"/>
    </source>
</evidence>
<accession>A0ABQ5DAT6</accession>
<keyword evidence="4" id="KW-1185">Reference proteome</keyword>
<feature type="region of interest" description="Disordered" evidence="1">
    <location>
        <begin position="339"/>
        <end position="358"/>
    </location>
</feature>
<keyword evidence="3" id="KW-0808">Transferase</keyword>
<reference evidence="3" key="1">
    <citation type="journal article" date="2022" name="Int. J. Mol. Sci.">
        <title>Draft Genome of Tanacetum Coccineum: Genomic Comparison of Closely Related Tanacetum-Family Plants.</title>
        <authorList>
            <person name="Yamashiro T."/>
            <person name="Shiraishi A."/>
            <person name="Nakayama K."/>
            <person name="Satake H."/>
        </authorList>
    </citation>
    <scope>NUCLEOTIDE SEQUENCE</scope>
</reference>
<dbReference type="GO" id="GO:0003964">
    <property type="term" value="F:RNA-directed DNA polymerase activity"/>
    <property type="evidence" value="ECO:0007669"/>
    <property type="project" value="UniProtKB-KW"/>
</dbReference>
<dbReference type="Pfam" id="PF07727">
    <property type="entry name" value="RVT_2"/>
    <property type="match status" value="1"/>
</dbReference>
<dbReference type="InterPro" id="IPR013103">
    <property type="entry name" value="RVT_2"/>
</dbReference>
<name>A0ABQ5DAT6_9ASTR</name>
<dbReference type="Proteomes" id="UP001151760">
    <property type="component" value="Unassembled WGS sequence"/>
</dbReference>
<feature type="compositionally biased region" description="Polar residues" evidence="1">
    <location>
        <begin position="340"/>
        <end position="356"/>
    </location>
</feature>
<evidence type="ECO:0000313" key="3">
    <source>
        <dbReference type="EMBL" id="GJT35356.1"/>
    </source>
</evidence>
<dbReference type="EMBL" id="BQNB010015044">
    <property type="protein sequence ID" value="GJT35356.1"/>
    <property type="molecule type" value="Genomic_DNA"/>
</dbReference>
<organism evidence="3 4">
    <name type="scientific">Tanacetum coccineum</name>
    <dbReference type="NCBI Taxonomy" id="301880"/>
    <lineage>
        <taxon>Eukaryota</taxon>
        <taxon>Viridiplantae</taxon>
        <taxon>Streptophyta</taxon>
        <taxon>Embryophyta</taxon>
        <taxon>Tracheophyta</taxon>
        <taxon>Spermatophyta</taxon>
        <taxon>Magnoliopsida</taxon>
        <taxon>eudicotyledons</taxon>
        <taxon>Gunneridae</taxon>
        <taxon>Pentapetalae</taxon>
        <taxon>asterids</taxon>
        <taxon>campanulids</taxon>
        <taxon>Asterales</taxon>
        <taxon>Asteraceae</taxon>
        <taxon>Asteroideae</taxon>
        <taxon>Anthemideae</taxon>
        <taxon>Anthemidinae</taxon>
        <taxon>Tanacetum</taxon>
    </lineage>
</organism>
<protein>
    <submittedName>
        <fullName evidence="3">Reverse transcriptase domain-containing protein</fullName>
    </submittedName>
</protein>
<keyword evidence="3" id="KW-0548">Nucleotidyltransferase</keyword>
<proteinExistence type="predicted"/>
<sequence length="839" mass="94199">MLKTYVSEWFYLREEVYVSQPDGFVDPDKPNYVYKLKKALYGLKQAPRVEGKELLLVQIYVDDIIFAASTPDLLDTPMGEKSKLDEDTRRERSIRRIFLALTALADADHAVSQDYTPNAEECLDRERSNRHLLERKKVNEELQNVRWWEIVRRKPTAATKDHNDSSYVVLNLKRSILTDFKHWKSGFFFIDRRAISDAMVWRHLDAAIDDPRPATGSFNIADVRHLSDHVVNLRDKFQRVFSLLSVMGIHDFLCLPEWTGAEVQEEPHLDVRPTLQRLPFYCSKIVAKAKASQKRKASTSSAASSHVAKCTSDGDDDDCVEILLVTPLRSAAVIPLLGNQGRSSTAPNAKGSNTRDSQGKGLMNVFGDAIHTDFFPFSVGPYYATYPKDGVARNCEFTREVWDAPYWPTFRVLTKEVFKDPSICKTIVDRFPTLGEIVWVESLSDNQLTTKMSMLHCMMMAHGGELLARYRGLNQSHDEYVLSTYSRLKGYEEKAASLIGLELQVSTLKKQVSGLNDKLATSDASFAKSKAKGKERKKKIKSLSKSLDNLHFEATPLEFSSFFRGQFQGLIRTFLASDEFSRVQGELLSLAASVGFERGLSMHRTKRISEHATEPLSVILQFEPKKLARSANVLIPRDTRVSPPIVKESTATPVFSSNPWGGVLVQGFLVLWICYGVVELGRGVFSGPDDVVVALSAHEKGDSLDSSSVVVEEAAVNPSKSLARKEGSLYLLLRPYAKVFQCYNFAFPYVFRVYEHGAIGLVSFRIHSIRSSPSFGMANVGNLPSFLLILQRASSASFVQPDPFSVSILVRASRMGCFSSESFEINLLMVVSCKHKLRI</sequence>
<evidence type="ECO:0000256" key="1">
    <source>
        <dbReference type="SAM" id="MobiDB-lite"/>
    </source>
</evidence>
<feature type="domain" description="Reverse transcriptase Ty1/copia-type" evidence="2">
    <location>
        <begin position="12"/>
        <end position="49"/>
    </location>
</feature>
<keyword evidence="3" id="KW-0695">RNA-directed DNA polymerase</keyword>
<reference evidence="3" key="2">
    <citation type="submission" date="2022-01" db="EMBL/GenBank/DDBJ databases">
        <authorList>
            <person name="Yamashiro T."/>
            <person name="Shiraishi A."/>
            <person name="Satake H."/>
            <person name="Nakayama K."/>
        </authorList>
    </citation>
    <scope>NUCLEOTIDE SEQUENCE</scope>
</reference>
<comment type="caution">
    <text evidence="3">The sequence shown here is derived from an EMBL/GenBank/DDBJ whole genome shotgun (WGS) entry which is preliminary data.</text>
</comment>
<gene>
    <name evidence="3" type="ORF">Tco_0925775</name>
</gene>
<evidence type="ECO:0000259" key="2">
    <source>
        <dbReference type="Pfam" id="PF07727"/>
    </source>
</evidence>